<dbReference type="GO" id="GO:0030915">
    <property type="term" value="C:Smc5-Smc6 complex"/>
    <property type="evidence" value="ECO:0007669"/>
    <property type="project" value="TreeGrafter"/>
</dbReference>
<reference evidence="7 8" key="1">
    <citation type="journal article" date="2011" name="Proc. Natl. Acad. Sci. U.S.A.">
        <title>Comparative genomics of xylose-fermenting fungi for enhanced biofuel production.</title>
        <authorList>
            <person name="Wohlbach D.J."/>
            <person name="Kuo A."/>
            <person name="Sato T.K."/>
            <person name="Potts K.M."/>
            <person name="Salamov A.A."/>
            <person name="LaButti K.M."/>
            <person name="Sun H."/>
            <person name="Clum A."/>
            <person name="Pangilinan J.L."/>
            <person name="Lindquist E.A."/>
            <person name="Lucas S."/>
            <person name="Lapidus A."/>
            <person name="Jin M."/>
            <person name="Gunawan C."/>
            <person name="Balan V."/>
            <person name="Dale B.E."/>
            <person name="Jeffries T.W."/>
            <person name="Zinkel R."/>
            <person name="Barry K.W."/>
            <person name="Grigoriev I.V."/>
            <person name="Gasch A.P."/>
        </authorList>
    </citation>
    <scope>NUCLEOTIDE SEQUENCE [LARGE SCALE GENOMIC DNA]</scope>
    <source>
        <strain evidence="8">ATCC 10573 / BCRC 21748 / CBS 615 / JCM 9827 / NBRC 10315 / NRRL Y-1498 / VKM Y-70</strain>
    </source>
</reference>
<feature type="coiled-coil region" evidence="4">
    <location>
        <begin position="798"/>
        <end position="829"/>
    </location>
</feature>
<dbReference type="PANTHER" id="PTHR45916:SF1">
    <property type="entry name" value="STRUCTURAL MAINTENANCE OF CHROMOSOMES PROTEIN 5"/>
    <property type="match status" value="1"/>
</dbReference>
<feature type="region of interest" description="Disordered" evidence="5">
    <location>
        <begin position="1"/>
        <end position="24"/>
    </location>
</feature>
<keyword evidence="8" id="KW-1185">Reference proteome</keyword>
<feature type="coiled-coil region" evidence="4">
    <location>
        <begin position="707"/>
        <end position="737"/>
    </location>
</feature>
<dbReference type="GO" id="GO:0000724">
    <property type="term" value="P:double-strand break repair via homologous recombination"/>
    <property type="evidence" value="ECO:0007669"/>
    <property type="project" value="TreeGrafter"/>
</dbReference>
<proteinExistence type="inferred from homology"/>
<feature type="domain" description="RecF/RecN/SMC N-terminal" evidence="6">
    <location>
        <begin position="49"/>
        <end position="1052"/>
    </location>
</feature>
<dbReference type="Proteomes" id="UP000000707">
    <property type="component" value="Unassembled WGS sequence"/>
</dbReference>
<feature type="coiled-coil region" evidence="4">
    <location>
        <begin position="887"/>
        <end position="921"/>
    </location>
</feature>
<dbReference type="InterPro" id="IPR027417">
    <property type="entry name" value="P-loop_NTPase"/>
</dbReference>
<dbReference type="GO" id="GO:0003697">
    <property type="term" value="F:single-stranded DNA binding"/>
    <property type="evidence" value="ECO:0007669"/>
    <property type="project" value="TreeGrafter"/>
</dbReference>
<dbReference type="HOGENOM" id="CLU_004969_2_0_1"/>
<sequence>MVVIPQHSHRPSFDEPSPGQTLDGVLRSVSNGTHKRHKPNSPPFKPGNIMKVTVTNFTTYSYAEFSLSPTLNMIIGPNGTGKSTLVSAICLGLGGKPELIKRPSLKDMIKSGENRAEVTITMMGNGGRSFVIERSFDAKSSEWKVDNKKVAERFVQTKVKELNIQLDNLCHFLPQERVAEFAGLSPEKLLLETQRTLKNGDLHVMHESLIALEKDRDAAAEDLKNIVDNVDKLTSEREILQEEVERLNQFNDKATDLKYHELLLPYAISNDDKEKKRMLKKQRDDAKAKLNAFDNNADPLHKEVTLCLRKVDDLKAQIFELRSEIDQSKEQYKRESSTVQKITSSIQEMKEELQRTKIGKETIRKELELLNSDVQDLRTKYNELGELDALTEERDEFYKLRRDKNSTVTETMGRLEAIRDNIESQEREVSRLGFKIKEQEAVLNTKDKLSMLNPSSNGSNNPLLSNAYHIHQELRKRPELKQYYFESPVVTCDVTEKSVAPVIEKIINPSTLMSLTFTSEDAYNKIPNILFKNFNSPTRIIVEQASEPQIAKSQISGFGFQCYLSDFLVGPSEVINMINSNSKLNWIPYAPELSQDQVARLLNPDSNGRIPFMRFAVGNQLITVHKSKYGAKQFVSVTETVTRSKFFGKENVVPGEVKKQTQLAIESLKSQQVIAQDAKMNHEAEKEQLLPLVQQNKNAFADIDKQYREVKEQIQRKSRIKEKIERTDDLIKRKTRELSSSESSKLNKYRKRILNLNVELATGSASKQAAAVDITSKSVELNNLVLERFQHETRASSIKALVEEIDQYKEELVKLYEEANANYRNIRESDASKKIKEQKKHYTEKEERDLAKLAEKYLETNSLNQIYVKNKIQLIRDELSVLTAAADRNCINRLKEVEAKLEEYENTLPRYEKAKLDLDARIEKIQSEWEPELTKLVFRISLSFKKKFVAVASDGEVRLKKQEKFKDWRLEILVKFRQESELKILDRQSQSGGERAVSTIFFVMALQGLTQAPVRIVDEINQGMDPTNEKQAHKFLVHTASKASDSQYFLVTPKLLTGLYYHPSMKIHCIFTGPLIDPFRKNDVDFMDFTDLH</sequence>
<keyword evidence="3 4" id="KW-0175">Coiled coil</keyword>
<feature type="coiled-coil region" evidence="4">
    <location>
        <begin position="209"/>
        <end position="428"/>
    </location>
</feature>
<dbReference type="GO" id="GO:0007059">
    <property type="term" value="P:chromosome segregation"/>
    <property type="evidence" value="ECO:0007669"/>
    <property type="project" value="UniProtKB-ARBA"/>
</dbReference>
<protein>
    <recommendedName>
        <fullName evidence="2">Structural maintenance of chromosomes protein 5</fullName>
    </recommendedName>
</protein>
<dbReference type="PANTHER" id="PTHR45916">
    <property type="entry name" value="STRUCTURAL MAINTENANCE OF CHROMOSOMES PROTEIN 5"/>
    <property type="match status" value="1"/>
</dbReference>
<dbReference type="EMBL" id="GL996527">
    <property type="protein sequence ID" value="EGV61594.1"/>
    <property type="molecule type" value="Genomic_DNA"/>
</dbReference>
<name>G3B788_CANTC</name>
<dbReference type="GeneID" id="18246057"/>
<dbReference type="Gene3D" id="1.10.287.1490">
    <property type="match status" value="1"/>
</dbReference>
<evidence type="ECO:0000259" key="6">
    <source>
        <dbReference type="Pfam" id="PF02463"/>
    </source>
</evidence>
<evidence type="ECO:0000256" key="5">
    <source>
        <dbReference type="SAM" id="MobiDB-lite"/>
    </source>
</evidence>
<dbReference type="Gene3D" id="3.40.50.300">
    <property type="entry name" value="P-loop containing nucleotide triphosphate hydrolases"/>
    <property type="match status" value="2"/>
</dbReference>
<evidence type="ECO:0000313" key="8">
    <source>
        <dbReference type="Proteomes" id="UP000000707"/>
    </source>
</evidence>
<dbReference type="AlphaFoldDB" id="G3B788"/>
<dbReference type="KEGG" id="cten:18246057"/>
<dbReference type="GO" id="GO:0005634">
    <property type="term" value="C:nucleus"/>
    <property type="evidence" value="ECO:0007669"/>
    <property type="project" value="TreeGrafter"/>
</dbReference>
<gene>
    <name evidence="7" type="ORF">CANTEDRAFT_108727</name>
</gene>
<dbReference type="SUPFAM" id="SSF52540">
    <property type="entry name" value="P-loop containing nucleoside triphosphate hydrolases"/>
    <property type="match status" value="2"/>
</dbReference>
<evidence type="ECO:0000256" key="2">
    <source>
        <dbReference type="ARBA" id="ARBA00018687"/>
    </source>
</evidence>
<comment type="similarity">
    <text evidence="1">Belongs to the SMC family. SMC5 subfamily.</text>
</comment>
<dbReference type="OrthoDB" id="10254973at2759"/>
<dbReference type="InterPro" id="IPR003395">
    <property type="entry name" value="RecF/RecN/SMC_N"/>
</dbReference>
<dbReference type="eggNOG" id="KOG0979">
    <property type="taxonomic scope" value="Eukaryota"/>
</dbReference>
<evidence type="ECO:0000256" key="3">
    <source>
        <dbReference type="ARBA" id="ARBA00023054"/>
    </source>
</evidence>
<dbReference type="Pfam" id="PF02463">
    <property type="entry name" value="SMC_N"/>
    <property type="match status" value="1"/>
</dbReference>
<organism evidence="8">
    <name type="scientific">Candida tenuis (strain ATCC 10573 / BCRC 21748 / CBS 615 / JCM 9827 / NBRC 10315 / NRRL Y-1498 / VKM Y-70)</name>
    <name type="common">Yeast</name>
    <name type="synonym">Yamadazyma tenuis</name>
    <dbReference type="NCBI Taxonomy" id="590646"/>
    <lineage>
        <taxon>Eukaryota</taxon>
        <taxon>Fungi</taxon>
        <taxon>Dikarya</taxon>
        <taxon>Ascomycota</taxon>
        <taxon>Saccharomycotina</taxon>
        <taxon>Pichiomycetes</taxon>
        <taxon>Debaryomycetaceae</taxon>
        <taxon>Yamadazyma</taxon>
    </lineage>
</organism>
<dbReference type="STRING" id="590646.G3B788"/>
<evidence type="ECO:0000256" key="4">
    <source>
        <dbReference type="SAM" id="Coils"/>
    </source>
</evidence>
<accession>G3B788</accession>
<evidence type="ECO:0000256" key="1">
    <source>
        <dbReference type="ARBA" id="ARBA00010171"/>
    </source>
</evidence>
<evidence type="ECO:0000313" key="7">
    <source>
        <dbReference type="EMBL" id="EGV61594.1"/>
    </source>
</evidence>